<keyword evidence="1" id="KW-0812">Transmembrane</keyword>
<keyword evidence="3" id="KW-1185">Reference proteome</keyword>
<reference evidence="2 3" key="1">
    <citation type="journal article" date="2012" name="Stand. Genomic Sci.">
        <title>Complete genome sequence of the facultatively chemolithoautotrophic and methylotrophic alpha Proteobacterium Starkeya novella type strain (ATCC 8093(T)).</title>
        <authorList>
            <person name="Kappler U."/>
            <person name="Davenport K."/>
            <person name="Beatson S."/>
            <person name="Lucas S."/>
            <person name="Lapidus A."/>
            <person name="Copeland A."/>
            <person name="Berry K.W."/>
            <person name="Glavina Del Rio T."/>
            <person name="Hammon N."/>
            <person name="Dalin E."/>
            <person name="Tice H."/>
            <person name="Pitluck S."/>
            <person name="Richardson P."/>
            <person name="Bruce D."/>
            <person name="Goodwin L.A."/>
            <person name="Han C."/>
            <person name="Tapia R."/>
            <person name="Detter J.C."/>
            <person name="Chang Y.J."/>
            <person name="Jeffries C.D."/>
            <person name="Land M."/>
            <person name="Hauser L."/>
            <person name="Kyrpides N.C."/>
            <person name="Goker M."/>
            <person name="Ivanova N."/>
            <person name="Klenk H.P."/>
            <person name="Woyke T."/>
        </authorList>
    </citation>
    <scope>NUCLEOTIDE SEQUENCE [LARGE SCALE GENOMIC DNA]</scope>
    <source>
        <strain evidence="3">ATCC 8093 / DSM 506 / JCM 20403 / CCM 1077 / IAM 12100 / NBRC 12443 / NCIMB 10456</strain>
    </source>
</reference>
<feature type="transmembrane region" description="Helical" evidence="1">
    <location>
        <begin position="84"/>
        <end position="105"/>
    </location>
</feature>
<dbReference type="OrthoDB" id="285799at2"/>
<dbReference type="HOGENOM" id="CLU_1407297_0_0_5"/>
<feature type="transmembrane region" description="Helical" evidence="1">
    <location>
        <begin position="20"/>
        <end position="47"/>
    </location>
</feature>
<dbReference type="InterPro" id="IPR025671">
    <property type="entry name" value="HXXEE"/>
</dbReference>
<dbReference type="STRING" id="639283.Snov_1039"/>
<evidence type="ECO:0008006" key="4">
    <source>
        <dbReference type="Google" id="ProtNLM"/>
    </source>
</evidence>
<feature type="transmembrane region" description="Helical" evidence="1">
    <location>
        <begin position="166"/>
        <end position="189"/>
    </location>
</feature>
<protein>
    <recommendedName>
        <fullName evidence="4">HXXEE domain-containing protein</fullName>
    </recommendedName>
</protein>
<feature type="transmembrane region" description="Helical" evidence="1">
    <location>
        <begin position="141"/>
        <end position="160"/>
    </location>
</feature>
<evidence type="ECO:0000256" key="1">
    <source>
        <dbReference type="SAM" id="Phobius"/>
    </source>
</evidence>
<evidence type="ECO:0000313" key="3">
    <source>
        <dbReference type="Proteomes" id="UP000006633"/>
    </source>
</evidence>
<keyword evidence="1" id="KW-1133">Transmembrane helix</keyword>
<dbReference type="Pfam" id="PF13787">
    <property type="entry name" value="HXXEE"/>
    <property type="match status" value="1"/>
</dbReference>
<evidence type="ECO:0000313" key="2">
    <source>
        <dbReference type="EMBL" id="ADH88359.1"/>
    </source>
</evidence>
<dbReference type="eggNOG" id="ENOG5032SF3">
    <property type="taxonomic scope" value="Bacteria"/>
</dbReference>
<organism evidence="2 3">
    <name type="scientific">Ancylobacter novellus (strain ATCC 8093 / DSM 506 / JCM 20403 / CCM 1077 / IAM 12100 / NBRC 12443 / NCIMB 10456)</name>
    <name type="common">Starkeya novella</name>
    <dbReference type="NCBI Taxonomy" id="639283"/>
    <lineage>
        <taxon>Bacteria</taxon>
        <taxon>Pseudomonadati</taxon>
        <taxon>Pseudomonadota</taxon>
        <taxon>Alphaproteobacteria</taxon>
        <taxon>Hyphomicrobiales</taxon>
        <taxon>Xanthobacteraceae</taxon>
        <taxon>Ancylobacter</taxon>
    </lineage>
</organism>
<dbReference type="KEGG" id="sno:Snov_1039"/>
<dbReference type="RefSeq" id="WP_013165864.1">
    <property type="nucleotide sequence ID" value="NC_014217.1"/>
</dbReference>
<proteinExistence type="predicted"/>
<name>D7A6Y5_ANCN5</name>
<dbReference type="EMBL" id="CP002026">
    <property type="protein sequence ID" value="ADH88359.1"/>
    <property type="molecule type" value="Genomic_DNA"/>
</dbReference>
<accession>D7A6Y5</accession>
<dbReference type="Proteomes" id="UP000006633">
    <property type="component" value="Chromosome"/>
</dbReference>
<gene>
    <name evidence="2" type="ordered locus">Snov_1039</name>
</gene>
<keyword evidence="1" id="KW-0472">Membrane</keyword>
<sequence length="196" mass="21084">MRERLEWLRDWLADHWVAGAGFMAAALLATAPLLGAEASLALLLIFLHSPGYMIHQVEEHTGDRFRLFANHVVFGGREALTTPAVLVINVGAVWALNLGALYAVLLWGPGYGLVAPYAMLVNGITHIGARVRLGVYNPGLVTSLALFLPLSLITIGAIGVEPEVGWRFHAAGLAGAVLLHLAIVAYVALRLRRLRA</sequence>
<dbReference type="AlphaFoldDB" id="D7A6Y5"/>